<evidence type="ECO:0000313" key="3">
    <source>
        <dbReference type="EMBL" id="RHF52393.1"/>
    </source>
</evidence>
<dbReference type="Proteomes" id="UP000283442">
    <property type="component" value="Unassembled WGS sequence"/>
</dbReference>
<keyword evidence="1" id="KW-0732">Signal</keyword>
<reference evidence="3 4" key="1">
    <citation type="submission" date="2018-08" db="EMBL/GenBank/DDBJ databases">
        <title>A genome reference for cultivated species of the human gut microbiota.</title>
        <authorList>
            <person name="Zou Y."/>
            <person name="Xue W."/>
            <person name="Luo G."/>
        </authorList>
    </citation>
    <scope>NUCLEOTIDE SEQUENCE [LARGE SCALE GENOMIC DNA]</scope>
    <source>
        <strain evidence="3 4">AM25-21AC</strain>
    </source>
</reference>
<dbReference type="PANTHER" id="PTHR34597">
    <property type="entry name" value="SLR1661 PROTEIN"/>
    <property type="match status" value="1"/>
</dbReference>
<evidence type="ECO:0000259" key="2">
    <source>
        <dbReference type="Pfam" id="PF03865"/>
    </source>
</evidence>
<dbReference type="AlphaFoldDB" id="A0A414NY14"/>
<dbReference type="GO" id="GO:0098046">
    <property type="term" value="C:type V protein secretion system complex"/>
    <property type="evidence" value="ECO:0007669"/>
    <property type="project" value="TreeGrafter"/>
</dbReference>
<accession>A0A414NY14</accession>
<feature type="chain" id="PRO_5019406876" evidence="1">
    <location>
        <begin position="40"/>
        <end position="459"/>
    </location>
</feature>
<dbReference type="InterPro" id="IPR051544">
    <property type="entry name" value="TPS_OM_transporter"/>
</dbReference>
<dbReference type="Pfam" id="PF03865">
    <property type="entry name" value="ShlB"/>
    <property type="match status" value="1"/>
</dbReference>
<dbReference type="InterPro" id="IPR005565">
    <property type="entry name" value="Hemolysn_activator_HlyB_C"/>
</dbReference>
<dbReference type="GO" id="GO:0046819">
    <property type="term" value="P:protein secretion by the type V secretion system"/>
    <property type="evidence" value="ECO:0007669"/>
    <property type="project" value="TreeGrafter"/>
</dbReference>
<dbReference type="EMBL" id="QRHE01000003">
    <property type="protein sequence ID" value="RHF52393.1"/>
    <property type="molecule type" value="Genomic_DNA"/>
</dbReference>
<evidence type="ECO:0000313" key="4">
    <source>
        <dbReference type="Proteomes" id="UP000283442"/>
    </source>
</evidence>
<sequence>MGKTKERAIRMNQRKKAMMAVAVGLGMSVSAAFSASASAAPVMDVSSVSIEGNQHWSEGMIRRMVPSLNKSQIDVSELSRELQLVNDTNAAKLDADFQRQTDGTYHLLLSVKEQKAEHVSVNVNNSGDDYTGDWRMSTSYTNANLTGRADALGVAYVTSPGHWDDVKQAAVVYRALLPQHGDSAYFTYSYSDVDLGQIANFGGLGISATGRGHTVGAHYQHNFKYTQARKNFMDVGLDYKHYNNAQDYRYAGQNLLHDGVDFEVTTASASYVDILRRNHDFLAWSLGYTGNINGNQDKFNEYRYGSDKQFNLIKASFNYQYRVPSDWIFGLRMNGQYTKDNVVTTEQIGAGGMTSIRGFKERVASADKGYVGSFEIYTPEFAKHQRFVLFNDFGRLVNNNSYNGELTSENLASYGLGYNYYDKDNGWFGTLSYAKIYDDLDSYQSHAHRPWQVSLTKQF</sequence>
<feature type="signal peptide" evidence="1">
    <location>
        <begin position="1"/>
        <end position="39"/>
    </location>
</feature>
<feature type="domain" description="Haemolysin activator HlyB C-terminal" evidence="2">
    <location>
        <begin position="106"/>
        <end position="418"/>
    </location>
</feature>
<protein>
    <submittedName>
        <fullName evidence="3">ShlB/FhaC/HecB family hemolysin secretion/activation protein</fullName>
    </submittedName>
</protein>
<proteinExistence type="predicted"/>
<organism evidence="3 4">
    <name type="scientific">Mitsuokella multacida</name>
    <dbReference type="NCBI Taxonomy" id="52226"/>
    <lineage>
        <taxon>Bacteria</taxon>
        <taxon>Bacillati</taxon>
        <taxon>Bacillota</taxon>
        <taxon>Negativicutes</taxon>
        <taxon>Selenomonadales</taxon>
        <taxon>Selenomonadaceae</taxon>
        <taxon>Mitsuokella</taxon>
    </lineage>
</organism>
<gene>
    <name evidence="3" type="ORF">DW674_04270</name>
</gene>
<dbReference type="GO" id="GO:0008320">
    <property type="term" value="F:protein transmembrane transporter activity"/>
    <property type="evidence" value="ECO:0007669"/>
    <property type="project" value="TreeGrafter"/>
</dbReference>
<evidence type="ECO:0000256" key="1">
    <source>
        <dbReference type="SAM" id="SignalP"/>
    </source>
</evidence>
<dbReference type="PANTHER" id="PTHR34597:SF3">
    <property type="entry name" value="OUTER MEMBRANE TRANSPORTER CDIB"/>
    <property type="match status" value="1"/>
</dbReference>
<dbReference type="Gene3D" id="2.40.160.50">
    <property type="entry name" value="membrane protein fhac: a member of the omp85/tpsb transporter family"/>
    <property type="match status" value="1"/>
</dbReference>
<dbReference type="OrthoDB" id="290122at2"/>
<name>A0A414NY14_9FIRM</name>
<comment type="caution">
    <text evidence="3">The sequence shown here is derived from an EMBL/GenBank/DDBJ whole genome shotgun (WGS) entry which is preliminary data.</text>
</comment>